<evidence type="ECO:0008006" key="4">
    <source>
        <dbReference type="Google" id="ProtNLM"/>
    </source>
</evidence>
<feature type="signal peptide" evidence="1">
    <location>
        <begin position="1"/>
        <end position="18"/>
    </location>
</feature>
<gene>
    <name evidence="2" type="ORF">ABVV53_04425</name>
</gene>
<dbReference type="InterPro" id="IPR011050">
    <property type="entry name" value="Pectin_lyase_fold/virulence"/>
</dbReference>
<accession>A0ABV2CYM6</accession>
<dbReference type="Gene3D" id="2.160.20.10">
    <property type="entry name" value="Single-stranded right-handed beta-helix, Pectin lyase-like"/>
    <property type="match status" value="1"/>
</dbReference>
<keyword evidence="3" id="KW-1185">Reference proteome</keyword>
<sequence length="601" mass="63834">MKVAVKSKSMIMLLPLLAACSGGDGQSTTAIPPVAAASAAELDTAVSAQSVAQPTTANQSVTDFDVWAQRLMSDRISPIVAAAQDLSHSWVGADGKVANAVVRVPRTAGKPTISVSPPAAGGDATPVFQAALSQLKKAGGGILKVAPGEYHFQSANTAQPTSGHILVQNMSDVDIQAADTVFLFEQRVDGIGIRDSRRVRISGAQMRDAGVLSGTGRMRSINGAMTLVLDEPLPAGTTINWIRPMNEDSHTWPQTQTRAIIDPATAQPVRINDRTFSSPTFKPFKDGQYVGVKFTYYGTRMVYVRDSFTGTNEDIVLDGLRIGSTGGMGIVAKTRGRGLAIQNSSIAADPGRPYSTNYDGVHVVASAGDILIRNNAFAHTGDDQINLRSIIHRVTVLGTDRATLTNDARLIRVGDEVAFFNKEGEYLGRRFVASAPPIGHTDTITFGFKPGEPFTEAAFARVLTMTPRRFAIVSNRLEDSIGRGMLVQIPNGLIQNNTIRRLPRTAIRLLTSFDPWLEGAGAINVRITGNSIESGGAELGFSYATGIIMAQAEVASARIAGNMHNGPLLIDGNRFEAPRAPCVVVYSTKGFAEQGNVCGGS</sequence>
<protein>
    <recommendedName>
        <fullName evidence="4">Right handed beta helix domain-containing protein</fullName>
    </recommendedName>
</protein>
<comment type="caution">
    <text evidence="2">The sequence shown here is derived from an EMBL/GenBank/DDBJ whole genome shotgun (WGS) entry which is preliminary data.</text>
</comment>
<dbReference type="PROSITE" id="PS51257">
    <property type="entry name" value="PROKAR_LIPOPROTEIN"/>
    <property type="match status" value="1"/>
</dbReference>
<reference evidence="2 3" key="1">
    <citation type="submission" date="2024-07" db="EMBL/GenBank/DDBJ databases">
        <title>Novosphingobium kalidii RD2P27.</title>
        <authorList>
            <person name="Sun J.-Q."/>
        </authorList>
    </citation>
    <scope>NUCLEOTIDE SEQUENCE [LARGE SCALE GENOMIC DNA]</scope>
    <source>
        <strain evidence="2 3">RD2P27</strain>
    </source>
</reference>
<dbReference type="InterPro" id="IPR012334">
    <property type="entry name" value="Pectin_lyas_fold"/>
</dbReference>
<evidence type="ECO:0000256" key="1">
    <source>
        <dbReference type="SAM" id="SignalP"/>
    </source>
</evidence>
<dbReference type="EMBL" id="JBEWLY010000008">
    <property type="protein sequence ID" value="MET1754706.1"/>
    <property type="molecule type" value="Genomic_DNA"/>
</dbReference>
<evidence type="ECO:0000313" key="2">
    <source>
        <dbReference type="EMBL" id="MET1754706.1"/>
    </source>
</evidence>
<evidence type="ECO:0000313" key="3">
    <source>
        <dbReference type="Proteomes" id="UP001548713"/>
    </source>
</evidence>
<dbReference type="Proteomes" id="UP001548713">
    <property type="component" value="Unassembled WGS sequence"/>
</dbReference>
<dbReference type="RefSeq" id="WP_353983173.1">
    <property type="nucleotide sequence ID" value="NZ_JBEWLY010000008.1"/>
</dbReference>
<organism evidence="2 3">
    <name type="scientific">Novosphingobium kalidii</name>
    <dbReference type="NCBI Taxonomy" id="3230299"/>
    <lineage>
        <taxon>Bacteria</taxon>
        <taxon>Pseudomonadati</taxon>
        <taxon>Pseudomonadota</taxon>
        <taxon>Alphaproteobacteria</taxon>
        <taxon>Sphingomonadales</taxon>
        <taxon>Sphingomonadaceae</taxon>
        <taxon>Novosphingobium</taxon>
    </lineage>
</organism>
<feature type="chain" id="PRO_5047458152" description="Right handed beta helix domain-containing protein" evidence="1">
    <location>
        <begin position="19"/>
        <end position="601"/>
    </location>
</feature>
<dbReference type="SUPFAM" id="SSF51126">
    <property type="entry name" value="Pectin lyase-like"/>
    <property type="match status" value="1"/>
</dbReference>
<keyword evidence="1" id="KW-0732">Signal</keyword>
<proteinExistence type="predicted"/>
<name>A0ABV2CYM6_9SPHN</name>